<reference evidence="2" key="1">
    <citation type="submission" date="2006-09" db="EMBL/GenBank/DDBJ databases">
        <title>Annotation of Plasmodium falciparum Dd2.</title>
        <authorList>
            <consortium name="The Broad Institute Genome Sequencing Platform"/>
            <person name="Volkman S.K."/>
            <person name="Neafsey D.E."/>
            <person name="Dash A.P."/>
            <person name="Chitnis C.E."/>
            <person name="Hartl D.L."/>
            <person name="Young S.K."/>
            <person name="Zeng Q."/>
            <person name="Koehrsen M."/>
            <person name="Alvarado L."/>
            <person name="Berlin A."/>
            <person name="Borenstein D."/>
            <person name="Chapman S.B."/>
            <person name="Chen Z."/>
            <person name="Engels R."/>
            <person name="Freedman E."/>
            <person name="Gellesch M."/>
            <person name="Goldberg J."/>
            <person name="Griggs A."/>
            <person name="Gujja S."/>
            <person name="Heilman E.R."/>
            <person name="Heiman D.I."/>
            <person name="Howarth C."/>
            <person name="Jen D."/>
            <person name="Larson L."/>
            <person name="Mehta T."/>
            <person name="Neiman D."/>
            <person name="Park D."/>
            <person name="Pearson M."/>
            <person name="Roberts A."/>
            <person name="Saif S."/>
            <person name="Shea T."/>
            <person name="Shenoy N."/>
            <person name="Sisk P."/>
            <person name="Stolte C."/>
            <person name="Sykes S."/>
            <person name="Walk T."/>
            <person name="White J."/>
            <person name="Yandava C."/>
            <person name="Haas B."/>
            <person name="Henn M.R."/>
            <person name="Nusbaum C."/>
            <person name="Birren B."/>
        </authorList>
    </citation>
    <scope>NUCLEOTIDE SEQUENCE [LARGE SCALE GENOMIC DNA]</scope>
</reference>
<gene>
    <name evidence="1" type="ORF">PFDG_02262</name>
</gene>
<reference evidence="2" key="2">
    <citation type="submission" date="2006-09" db="EMBL/GenBank/DDBJ databases">
        <title>The genome sequence of Plasmodium falciparum Dd2.</title>
        <authorList>
            <consortium name="The Broad Institute Genome Sequencing Platform"/>
            <person name="Birren B."/>
            <person name="Lander E."/>
            <person name="Galagan J."/>
            <person name="Nusbaum C."/>
            <person name="Devon K."/>
            <person name="Henn M."/>
            <person name="Jaffe D."/>
            <person name="Butler J."/>
            <person name="Alvarez P."/>
            <person name="Gnerre S."/>
            <person name="Grabherr M."/>
            <person name="Kleber M."/>
            <person name="Mauceli E."/>
            <person name="Brockman W."/>
            <person name="MacCallum I.A."/>
            <person name="Rounsley S."/>
            <person name="Young S."/>
            <person name="LaButti K."/>
            <person name="Pushparaj V."/>
            <person name="DeCaprio D."/>
            <person name="Crawford M."/>
            <person name="Koehrsen M."/>
            <person name="Engels R."/>
            <person name="Montgomery P."/>
            <person name="Pearson M."/>
            <person name="Howarth C."/>
            <person name="Larson L."/>
            <person name="Luoma S."/>
            <person name="White J."/>
            <person name="Kodira C."/>
            <person name="Zeng Q."/>
            <person name="O'Leary S."/>
            <person name="Yandava C."/>
            <person name="Alvarado L."/>
            <person name="Wirth D."/>
            <person name="Volkman S."/>
            <person name="Hartl D."/>
        </authorList>
    </citation>
    <scope>NUCLEOTIDE SEQUENCE [LARGE SCALE GENOMIC DNA]</scope>
</reference>
<organism evidence="1 2">
    <name type="scientific">Plasmodium falciparum (isolate Dd2)</name>
    <dbReference type="NCBI Taxonomy" id="57267"/>
    <lineage>
        <taxon>Eukaryota</taxon>
        <taxon>Sar</taxon>
        <taxon>Alveolata</taxon>
        <taxon>Apicomplexa</taxon>
        <taxon>Aconoidasida</taxon>
        <taxon>Haemosporida</taxon>
        <taxon>Plasmodiidae</taxon>
        <taxon>Plasmodium</taxon>
        <taxon>Plasmodium (Laverania)</taxon>
    </lineage>
</organism>
<evidence type="ECO:0000313" key="2">
    <source>
        <dbReference type="Proteomes" id="UP000054282"/>
    </source>
</evidence>
<dbReference type="Proteomes" id="UP000054282">
    <property type="component" value="Unassembled WGS sequence"/>
</dbReference>
<dbReference type="EMBL" id="DS016309">
    <property type="protein sequence ID" value="KOB86496.1"/>
    <property type="molecule type" value="Genomic_DNA"/>
</dbReference>
<dbReference type="AlphaFoldDB" id="A0A0L7M0P0"/>
<name>A0A0L7M0P0_PLAF4</name>
<protein>
    <submittedName>
        <fullName evidence="1">Uncharacterized protein</fullName>
    </submittedName>
</protein>
<sequence>MISVNINNNKGDNNHDSEMYNISITRSCNNFNNYCEGNFLNCFLSSLKNIYSEWITILNILYNYHILIILRHYDIVSVTKEQIVDLVKQIEHIKILKHLKLRHFIIFPGIKNRRDRKHKDIIRNKINNKEK</sequence>
<dbReference type="KEGG" id="pfd:PFDG_02262"/>
<proteinExistence type="predicted"/>
<evidence type="ECO:0000313" key="1">
    <source>
        <dbReference type="EMBL" id="KOB86496.1"/>
    </source>
</evidence>
<accession>A0A0L7M0P0</accession>